<feature type="compositionally biased region" description="Basic and acidic residues" evidence="12">
    <location>
        <begin position="1645"/>
        <end position="1665"/>
    </location>
</feature>
<dbReference type="Gene3D" id="3.30.1540.20">
    <property type="entry name" value="MutL, C-terminal domain, dimerisation subdomain"/>
    <property type="match status" value="1"/>
</dbReference>
<dbReference type="InterPro" id="IPR003409">
    <property type="entry name" value="MORN"/>
</dbReference>
<dbReference type="GO" id="GO:0030983">
    <property type="term" value="F:mismatched DNA binding"/>
    <property type="evidence" value="ECO:0007669"/>
    <property type="project" value="InterPro"/>
</dbReference>
<evidence type="ECO:0000256" key="10">
    <source>
        <dbReference type="ARBA" id="ARBA00023273"/>
    </source>
</evidence>
<proteinExistence type="inferred from homology"/>
<dbReference type="Gene3D" id="3.30.565.10">
    <property type="entry name" value="Histidine kinase-like ATPase, C-terminal domain"/>
    <property type="match status" value="1"/>
</dbReference>
<dbReference type="InterPro" id="IPR013507">
    <property type="entry name" value="DNA_mismatch_S5_2-like"/>
</dbReference>
<feature type="compositionally biased region" description="Polar residues" evidence="12">
    <location>
        <begin position="869"/>
        <end position="879"/>
    </location>
</feature>
<dbReference type="InterPro" id="IPR014721">
    <property type="entry name" value="Ribsml_uS5_D2-typ_fold_subgr"/>
</dbReference>
<dbReference type="SUPFAM" id="SSF55874">
    <property type="entry name" value="ATPase domain of HSP90 chaperone/DNA topoisomerase II/histidine kinase"/>
    <property type="match status" value="1"/>
</dbReference>
<keyword evidence="11" id="KW-0175">Coiled coil</keyword>
<keyword evidence="10" id="KW-0966">Cell projection</keyword>
<feature type="region of interest" description="Disordered" evidence="12">
    <location>
        <begin position="1643"/>
        <end position="1665"/>
    </location>
</feature>
<dbReference type="InterPro" id="IPR042120">
    <property type="entry name" value="MutL_C_dimsub"/>
</dbReference>
<dbReference type="EMBL" id="SWJQ01000006">
    <property type="protein sequence ID" value="TRZ26763.1"/>
    <property type="molecule type" value="Genomic_DNA"/>
</dbReference>
<dbReference type="Pfam" id="PF08676">
    <property type="entry name" value="MutL_C"/>
    <property type="match status" value="1"/>
</dbReference>
<dbReference type="FunFam" id="3.30.565.10:FF:000014">
    <property type="entry name" value="Mismatch repair endonuclease pms1, putative"/>
    <property type="match status" value="1"/>
</dbReference>
<feature type="region of interest" description="Disordered" evidence="12">
    <location>
        <begin position="428"/>
        <end position="451"/>
    </location>
</feature>
<dbReference type="InterPro" id="IPR036890">
    <property type="entry name" value="HATPase_C_sf"/>
</dbReference>
<evidence type="ECO:0000256" key="8">
    <source>
        <dbReference type="ARBA" id="ARBA00023069"/>
    </source>
</evidence>
<evidence type="ECO:0008006" key="17">
    <source>
        <dbReference type="Google" id="ProtNLM"/>
    </source>
</evidence>
<feature type="compositionally biased region" description="Basic and acidic residues" evidence="12">
    <location>
        <begin position="850"/>
        <end position="868"/>
    </location>
</feature>
<evidence type="ECO:0000256" key="3">
    <source>
        <dbReference type="ARBA" id="ARBA00006082"/>
    </source>
</evidence>
<dbReference type="InterPro" id="IPR020568">
    <property type="entry name" value="Ribosomal_Su5_D2-typ_SF"/>
</dbReference>
<evidence type="ECO:0000259" key="14">
    <source>
        <dbReference type="SMART" id="SM01340"/>
    </source>
</evidence>
<feature type="domain" description="DNA mismatch repair protein S5" evidence="14">
    <location>
        <begin position="226"/>
        <end position="363"/>
    </location>
</feature>
<dbReference type="Pfam" id="PF01119">
    <property type="entry name" value="DNA_mis_repair"/>
    <property type="match status" value="1"/>
</dbReference>
<feature type="compositionally biased region" description="Polar residues" evidence="12">
    <location>
        <begin position="442"/>
        <end position="451"/>
    </location>
</feature>
<keyword evidence="4" id="KW-0963">Cytoplasm</keyword>
<evidence type="ECO:0000256" key="1">
    <source>
        <dbReference type="ARBA" id="ARBA00004230"/>
    </source>
</evidence>
<dbReference type="Gene3D" id="3.30.230.10">
    <property type="match status" value="1"/>
</dbReference>
<dbReference type="PROSITE" id="PS00058">
    <property type="entry name" value="DNA_MISMATCH_REPAIR_1"/>
    <property type="match status" value="1"/>
</dbReference>
<evidence type="ECO:0000259" key="13">
    <source>
        <dbReference type="SMART" id="SM00853"/>
    </source>
</evidence>
<keyword evidence="9" id="KW-0206">Cytoskeleton</keyword>
<evidence type="ECO:0000256" key="9">
    <source>
        <dbReference type="ARBA" id="ARBA00023212"/>
    </source>
</evidence>
<evidence type="ECO:0000256" key="7">
    <source>
        <dbReference type="ARBA" id="ARBA00022846"/>
    </source>
</evidence>
<dbReference type="SMART" id="SM00853">
    <property type="entry name" value="MutL_C"/>
    <property type="match status" value="1"/>
</dbReference>
<keyword evidence="5" id="KW-0677">Repeat</keyword>
<feature type="region of interest" description="Disordered" evidence="12">
    <location>
        <begin position="842"/>
        <end position="914"/>
    </location>
</feature>
<protein>
    <recommendedName>
        <fullName evidence="17">PMS2 endonuclease</fullName>
    </recommendedName>
</protein>
<dbReference type="SMART" id="SM01340">
    <property type="entry name" value="DNA_mis_repair"/>
    <property type="match status" value="1"/>
</dbReference>
<keyword evidence="6" id="KW-0227">DNA damage</keyword>
<gene>
    <name evidence="15" type="ORF">HGM15179_000374</name>
</gene>
<evidence type="ECO:0000256" key="6">
    <source>
        <dbReference type="ARBA" id="ARBA00022763"/>
    </source>
</evidence>
<evidence type="ECO:0000313" key="16">
    <source>
        <dbReference type="Proteomes" id="UP000796761"/>
    </source>
</evidence>
<name>A0A8K1LV60_9PASS</name>
<dbReference type="InterPro" id="IPR014790">
    <property type="entry name" value="MutL_C"/>
</dbReference>
<keyword evidence="7" id="KW-0282">Flagellum</keyword>
<dbReference type="Pfam" id="PF13589">
    <property type="entry name" value="HATPase_c_3"/>
    <property type="match status" value="1"/>
</dbReference>
<sequence>MEAAAPCPPPAGAIRPIERGSVHRICSGQVVLNLGSAVKELLENSLDAGATSIDIKLKDHGAELIEVSDNGGGVEEENFEGLTLKHHTSKIQDFSDLIHVETFGFRGEALSSLCALSDVTIFTCHKSAKVGTRLVFDHNGKITQKTPLPRQQGTTVSIQQLFYTLPVRHKEFQRNIKKEYAKMVQLLQAYCIVSKGVRINCTNQVGQGKKTCVISTSGSPSLKENIGAVFGQKQLQSLIPFVQLPPSEAVCEEYGLNPANMPQSLYSITGFISRCEHGVGRSTTDRQFFFINQRPCDPAKVVRIVNEVYHLHNKHQYPFVVLNIGVDSECVDINVTPDKRQILLQEEKFLLAILKTSLMEMFGSDVNKLNVNQKFLEIAGNLKKTLPEETEKPQAEMLSDSETENPSGEGKRTMALARLRESFSLHQATESNCQRSKKVKQQHSSPRQRLLHTTGSTLKIQKAVLSKEAESCPKLDSKVSIPRRHLRKLEDAADSGFCSISESDAGCSTPEAGSCINSESAINSEEEFWSTEEQMQKECLKTAGCSKKSLDTDVQVLDTEPKLDQVNDWTDQNKVSQKANSCSPRVKRFKSRNFKSEADDPKAGKYPEVKNASVDVLVEVKKKIVPLEFSMKVLAEKVKKLIQQQQKNTETENYRRFKAKISPGDNKVAEDELRKEISKEMFAKMEIIGQFNLGFIIAKLNSDLFIIDQHATDEKYNFEMLQRHTVLQGQKLIVPQNLNLTAVNETVLIENLEIFRKNGFDFVINENAPVTQRVKLVSLPTSKNWTFGPQDIDELIFMLSDCPGVMCRPSRVRQMFASRACRKSVMIGTALNVQEMRKLITHMGKKKDAKKKDAKKDGKKAAGEKSEDSPGTTAKSSLTALPDLQNESVGEETQPVPEASDKEPEVKEPPVPRIHEEPLLAQVIIKSYEGKQVDEFFEGEGFVCFEGGNTYQGLFSEGCMNGEGTYTWADGVIYEGTFAKNVLMHNGRYTWNDGSVYEGGIQDGLRHGYGVFRSGTRPISYTGYWVNGKRHGKGMIYYDHERTSWYSGDWVNNVREGWGSRRYRSGNTYEGQWKKNLRHGYGVMKWVTDNQEYTGQWECGVQHGPGIHTWFLDKTEMSQYPLRNEYMGDFVKGERHGRGTFVYASGEIYSGEWVHNKKHGKGMFVFKNGVIFQDEFVNDCPVRCPILRDCYAVGCEISTSYCEGICCSKSITIINSFGKINLLGSDVVLNISSLFHLFPKYNKVEELEQLELAVLKHLSNLRRAYYFYGTLGTSPSPDGTHMLTWLQFWKFLKDCGFHLSYRNLVDIDRLLRGNRPLEQIHCPQEILLFRTFVSYLVQLAFHIYHEECKDKVPHLQYCFFEMMARNVLPSACHVQCALFSGEEFTSFAMNYIEKCWEIFEDFCRQRPGPPFKLTVTLRQFLWMLDDFKLLSEELTAPRVLGIFVKVGAFIPGIHSINMELEMVFLDFFEALVECALVYVTEDMIPKKEAQDDQKSSFEEAQDYEKRITEFKTSCQTPRPYEDTKLTREPSLLGEYCIKGHSLFLQLSKHLWIRQVEIFFTTKFFPAFEHEKVLKDKIKQNKKEDAELAGLRKIQAEELERLIAEKEEEAKRREAALLEERAKSKKQFSKKYTTWARVLSRIRPQLKKEAPKRELSPKKSPEDGRA</sequence>
<dbReference type="InterPro" id="IPR042121">
    <property type="entry name" value="MutL_C_regsub"/>
</dbReference>
<dbReference type="Gene3D" id="2.20.110.10">
    <property type="entry name" value="Histone H3 K4-specific methyltransferase SET7/9 N-terminal domain"/>
    <property type="match status" value="4"/>
</dbReference>
<dbReference type="InterPro" id="IPR014762">
    <property type="entry name" value="DNA_mismatch_repair_CS"/>
</dbReference>
<keyword evidence="16" id="KW-1185">Reference proteome</keyword>
<dbReference type="SMART" id="SM00698">
    <property type="entry name" value="MORN"/>
    <property type="match status" value="8"/>
</dbReference>
<evidence type="ECO:0000256" key="11">
    <source>
        <dbReference type="SAM" id="Coils"/>
    </source>
</evidence>
<dbReference type="GO" id="GO:0006298">
    <property type="term" value="P:mismatch repair"/>
    <property type="evidence" value="ECO:0007669"/>
    <property type="project" value="InterPro"/>
</dbReference>
<dbReference type="CDD" id="cd03484">
    <property type="entry name" value="MutL_Trans_hPMS_2_like"/>
    <property type="match status" value="1"/>
</dbReference>
<dbReference type="CDD" id="cd16926">
    <property type="entry name" value="HATPase_MutL-MLH-PMS-like"/>
    <property type="match status" value="1"/>
</dbReference>
<dbReference type="FunFam" id="3.30.230.10:FF:000032">
    <property type="entry name" value="mismatch repair endonuclease PMS2 isoform X2"/>
    <property type="match status" value="1"/>
</dbReference>
<comment type="subcellular location">
    <subcellularLocation>
        <location evidence="1">Cell projection</location>
        <location evidence="1">Cilium</location>
        <location evidence="1">Flagellum</location>
    </subcellularLocation>
    <subcellularLocation>
        <location evidence="2">Cytoplasm</location>
        <location evidence="2">Cytoskeleton</location>
        <location evidence="2">Cilium axoneme</location>
    </subcellularLocation>
</comment>
<feature type="domain" description="MutL C-terminal dimerisation" evidence="13">
    <location>
        <begin position="687"/>
        <end position="831"/>
    </location>
</feature>
<evidence type="ECO:0000256" key="12">
    <source>
        <dbReference type="SAM" id="MobiDB-lite"/>
    </source>
</evidence>
<dbReference type="InterPro" id="IPR037198">
    <property type="entry name" value="MutL_C_sf"/>
</dbReference>
<dbReference type="FunFam" id="3.30.1370.100:FF:000001">
    <property type="entry name" value="Mismatch repair endonuclease pms1, putative"/>
    <property type="match status" value="1"/>
</dbReference>
<dbReference type="GO" id="GO:0005930">
    <property type="term" value="C:axoneme"/>
    <property type="evidence" value="ECO:0007669"/>
    <property type="project" value="UniProtKB-SubCell"/>
</dbReference>
<dbReference type="Pfam" id="PF02493">
    <property type="entry name" value="MORN"/>
    <property type="match status" value="9"/>
</dbReference>
<dbReference type="SUPFAM" id="SSF118116">
    <property type="entry name" value="DNA mismatch repair protein MutL"/>
    <property type="match status" value="1"/>
</dbReference>
<reference evidence="15" key="1">
    <citation type="submission" date="2019-04" db="EMBL/GenBank/DDBJ databases">
        <title>Genome assembly of Zosterops borbonicus 15179.</title>
        <authorList>
            <person name="Leroy T."/>
            <person name="Anselmetti Y."/>
            <person name="Tilak M.-K."/>
            <person name="Nabholz B."/>
        </authorList>
    </citation>
    <scope>NUCLEOTIDE SEQUENCE</scope>
    <source>
        <strain evidence="15">HGM_15179</strain>
        <tissue evidence="15">Muscle</tissue>
    </source>
</reference>
<keyword evidence="8" id="KW-0969">Cilium</keyword>
<accession>A0A8K1LV60</accession>
<dbReference type="OrthoDB" id="10254304at2759"/>
<dbReference type="SUPFAM" id="SSF54211">
    <property type="entry name" value="Ribosomal protein S5 domain 2-like"/>
    <property type="match status" value="1"/>
</dbReference>
<dbReference type="Proteomes" id="UP000796761">
    <property type="component" value="Unassembled WGS sequence"/>
</dbReference>
<dbReference type="PANTHER" id="PTHR46613">
    <property type="entry name" value="RADIAL SPOKE HEAD 10 HOMOLOG B-RELATED"/>
    <property type="match status" value="1"/>
</dbReference>
<evidence type="ECO:0000313" key="15">
    <source>
        <dbReference type="EMBL" id="TRZ26763.1"/>
    </source>
</evidence>
<dbReference type="Gene3D" id="3.30.1370.100">
    <property type="entry name" value="MutL, C-terminal domain, regulatory subdomain"/>
    <property type="match status" value="1"/>
</dbReference>
<feature type="compositionally biased region" description="Basic and acidic residues" evidence="12">
    <location>
        <begin position="899"/>
        <end position="914"/>
    </location>
</feature>
<organism evidence="15 16">
    <name type="scientific">Zosterops borbonicus</name>
    <dbReference type="NCBI Taxonomy" id="364589"/>
    <lineage>
        <taxon>Eukaryota</taxon>
        <taxon>Metazoa</taxon>
        <taxon>Chordata</taxon>
        <taxon>Craniata</taxon>
        <taxon>Vertebrata</taxon>
        <taxon>Euteleostomi</taxon>
        <taxon>Archelosauria</taxon>
        <taxon>Archosauria</taxon>
        <taxon>Dinosauria</taxon>
        <taxon>Saurischia</taxon>
        <taxon>Theropoda</taxon>
        <taxon>Coelurosauria</taxon>
        <taxon>Aves</taxon>
        <taxon>Neognathae</taxon>
        <taxon>Neoaves</taxon>
        <taxon>Telluraves</taxon>
        <taxon>Australaves</taxon>
        <taxon>Passeriformes</taxon>
        <taxon>Sylvioidea</taxon>
        <taxon>Zosteropidae</taxon>
        <taxon>Zosterops</taxon>
    </lineage>
</organism>
<dbReference type="GO" id="GO:0031514">
    <property type="term" value="C:motile cilium"/>
    <property type="evidence" value="ECO:0007669"/>
    <property type="project" value="UniProtKB-SubCell"/>
</dbReference>
<evidence type="ECO:0000256" key="5">
    <source>
        <dbReference type="ARBA" id="ARBA00022737"/>
    </source>
</evidence>
<feature type="region of interest" description="Disordered" evidence="12">
    <location>
        <begin position="386"/>
        <end position="410"/>
    </location>
</feature>
<dbReference type="NCBIfam" id="TIGR00585">
    <property type="entry name" value="mutl"/>
    <property type="match status" value="1"/>
</dbReference>
<evidence type="ECO:0000256" key="4">
    <source>
        <dbReference type="ARBA" id="ARBA00022490"/>
    </source>
</evidence>
<dbReference type="SUPFAM" id="SSF82185">
    <property type="entry name" value="Histone H3 K4-specific methyltransferase SET7/9 N-terminal domain"/>
    <property type="match status" value="2"/>
</dbReference>
<dbReference type="GO" id="GO:0005524">
    <property type="term" value="F:ATP binding"/>
    <property type="evidence" value="ECO:0007669"/>
    <property type="project" value="InterPro"/>
</dbReference>
<dbReference type="PANTHER" id="PTHR46613:SF1">
    <property type="entry name" value="RADIAL SPOKE HEAD 10 HOMOLOG B-RELATED"/>
    <property type="match status" value="1"/>
</dbReference>
<evidence type="ECO:0000256" key="2">
    <source>
        <dbReference type="ARBA" id="ARBA00004430"/>
    </source>
</evidence>
<dbReference type="InterPro" id="IPR002099">
    <property type="entry name" value="MutL/Mlh/PMS"/>
</dbReference>
<comment type="similarity">
    <text evidence="3">Belongs to the DNA mismatch repair MutL/HexB family.</text>
</comment>
<feature type="coiled-coil region" evidence="11">
    <location>
        <begin position="1591"/>
        <end position="1626"/>
    </location>
</feature>
<comment type="caution">
    <text evidence="15">The sequence shown here is derived from an EMBL/GenBank/DDBJ whole genome shotgun (WGS) entry which is preliminary data.</text>
</comment>